<keyword evidence="3" id="KW-0804">Transcription</keyword>
<dbReference type="SMART" id="SM00866">
    <property type="entry name" value="UTRA"/>
    <property type="match status" value="1"/>
</dbReference>
<dbReference type="SUPFAM" id="SSF46785">
    <property type="entry name" value="Winged helix' DNA-binding domain"/>
    <property type="match status" value="1"/>
</dbReference>
<dbReference type="PANTHER" id="PTHR44846">
    <property type="entry name" value="MANNOSYL-D-GLYCERATE TRANSPORT/METABOLISM SYSTEM REPRESSOR MNGR-RELATED"/>
    <property type="match status" value="1"/>
</dbReference>
<dbReference type="RefSeq" id="WP_111904204.1">
    <property type="nucleotide sequence ID" value="NZ_QLNP01000078.1"/>
</dbReference>
<evidence type="ECO:0000256" key="1">
    <source>
        <dbReference type="ARBA" id="ARBA00023015"/>
    </source>
</evidence>
<protein>
    <submittedName>
        <fullName evidence="5">GntR family transcriptional regulator</fullName>
    </submittedName>
</protein>
<reference evidence="5 6" key="1">
    <citation type="submission" date="2018-04" db="EMBL/GenBank/DDBJ databases">
        <title>Bacteria isolated from cave deposits of Manipur.</title>
        <authorList>
            <person name="Sahoo D."/>
            <person name="Sarangthem I."/>
            <person name="Nandeibam J."/>
        </authorList>
    </citation>
    <scope>NUCLEOTIDE SEQUENCE [LARGE SCALE GENOMIC DNA]</scope>
    <source>
        <strain evidence="6">mrc11</strain>
    </source>
</reference>
<keyword evidence="2" id="KW-0238">DNA-binding</keyword>
<dbReference type="OrthoDB" id="7363114at2"/>
<comment type="caution">
    <text evidence="5">The sequence shown here is derived from an EMBL/GenBank/DDBJ whole genome shotgun (WGS) entry which is preliminary data.</text>
</comment>
<dbReference type="InterPro" id="IPR028978">
    <property type="entry name" value="Chorismate_lyase_/UTRA_dom_sf"/>
</dbReference>
<dbReference type="InterPro" id="IPR000524">
    <property type="entry name" value="Tscrpt_reg_HTH_GntR"/>
</dbReference>
<dbReference type="CDD" id="cd07377">
    <property type="entry name" value="WHTH_GntR"/>
    <property type="match status" value="1"/>
</dbReference>
<dbReference type="Gene3D" id="3.40.1410.10">
    <property type="entry name" value="Chorismate lyase-like"/>
    <property type="match status" value="1"/>
</dbReference>
<name>A0A328HHY4_ARTGO</name>
<evidence type="ECO:0000256" key="2">
    <source>
        <dbReference type="ARBA" id="ARBA00023125"/>
    </source>
</evidence>
<feature type="domain" description="HTH gntR-type" evidence="4">
    <location>
        <begin position="9"/>
        <end position="75"/>
    </location>
</feature>
<dbReference type="InterPro" id="IPR036390">
    <property type="entry name" value="WH_DNA-bd_sf"/>
</dbReference>
<accession>A0A328HHY4</accession>
<dbReference type="GO" id="GO:0045892">
    <property type="term" value="P:negative regulation of DNA-templated transcription"/>
    <property type="evidence" value="ECO:0007669"/>
    <property type="project" value="TreeGrafter"/>
</dbReference>
<dbReference type="PROSITE" id="PS50949">
    <property type="entry name" value="HTH_GNTR"/>
    <property type="match status" value="1"/>
</dbReference>
<organism evidence="5 6">
    <name type="scientific">Arthrobacter globiformis</name>
    <dbReference type="NCBI Taxonomy" id="1665"/>
    <lineage>
        <taxon>Bacteria</taxon>
        <taxon>Bacillati</taxon>
        <taxon>Actinomycetota</taxon>
        <taxon>Actinomycetes</taxon>
        <taxon>Micrococcales</taxon>
        <taxon>Micrococcaceae</taxon>
        <taxon>Arthrobacter</taxon>
    </lineage>
</organism>
<dbReference type="PRINTS" id="PR00035">
    <property type="entry name" value="HTHGNTR"/>
</dbReference>
<dbReference type="Pfam" id="PF07702">
    <property type="entry name" value="UTRA"/>
    <property type="match status" value="1"/>
</dbReference>
<evidence type="ECO:0000313" key="5">
    <source>
        <dbReference type="EMBL" id="RAM37045.1"/>
    </source>
</evidence>
<dbReference type="Gene3D" id="1.10.10.10">
    <property type="entry name" value="Winged helix-like DNA-binding domain superfamily/Winged helix DNA-binding domain"/>
    <property type="match status" value="1"/>
</dbReference>
<evidence type="ECO:0000313" key="6">
    <source>
        <dbReference type="Proteomes" id="UP000249166"/>
    </source>
</evidence>
<dbReference type="GO" id="GO:0003700">
    <property type="term" value="F:DNA-binding transcription factor activity"/>
    <property type="evidence" value="ECO:0007669"/>
    <property type="project" value="InterPro"/>
</dbReference>
<dbReference type="GO" id="GO:0003677">
    <property type="term" value="F:DNA binding"/>
    <property type="evidence" value="ECO:0007669"/>
    <property type="project" value="UniProtKB-KW"/>
</dbReference>
<proteinExistence type="predicted"/>
<dbReference type="InterPro" id="IPR050679">
    <property type="entry name" value="Bact_HTH_transcr_reg"/>
</dbReference>
<dbReference type="PANTHER" id="PTHR44846:SF1">
    <property type="entry name" value="MANNOSYL-D-GLYCERATE TRANSPORT_METABOLISM SYSTEM REPRESSOR MNGR-RELATED"/>
    <property type="match status" value="1"/>
</dbReference>
<dbReference type="InterPro" id="IPR011663">
    <property type="entry name" value="UTRA"/>
</dbReference>
<dbReference type="EMBL" id="QLNP01000078">
    <property type="protein sequence ID" value="RAM37045.1"/>
    <property type="molecule type" value="Genomic_DNA"/>
</dbReference>
<dbReference type="AlphaFoldDB" id="A0A328HHY4"/>
<gene>
    <name evidence="5" type="ORF">DBZ45_12390</name>
</gene>
<evidence type="ECO:0000259" key="4">
    <source>
        <dbReference type="PROSITE" id="PS50949"/>
    </source>
</evidence>
<dbReference type="Proteomes" id="UP000249166">
    <property type="component" value="Unassembled WGS sequence"/>
</dbReference>
<evidence type="ECO:0000256" key="3">
    <source>
        <dbReference type="ARBA" id="ARBA00023163"/>
    </source>
</evidence>
<sequence length="238" mass="25965">MESSAAAALPKYYVLKEQILTLIEDAAPGTLIPTERALAEQYGTSRTTVRQAIGELVAEGRLDRTQGRGTYVAPPKVTHVRQLTSFTDDAASQGLTAAARIVDVSVLPADPATARRLAVEPGTDIHRVERIRLVDGEPLAHEVAFLAGPLPDLARTLAERGSLYAALREDYGMRIAEVEDTVETKLAGPVEVQLLDVEMGAPMLLVHRLGFTPEGQPVEWTESVFRGDRFRFVARMHV</sequence>
<dbReference type="SUPFAM" id="SSF64288">
    <property type="entry name" value="Chorismate lyase-like"/>
    <property type="match status" value="1"/>
</dbReference>
<dbReference type="Pfam" id="PF00392">
    <property type="entry name" value="GntR"/>
    <property type="match status" value="1"/>
</dbReference>
<dbReference type="InterPro" id="IPR036388">
    <property type="entry name" value="WH-like_DNA-bd_sf"/>
</dbReference>
<dbReference type="SMART" id="SM00345">
    <property type="entry name" value="HTH_GNTR"/>
    <property type="match status" value="1"/>
</dbReference>
<keyword evidence="1" id="KW-0805">Transcription regulation</keyword>